<reference evidence="1 2" key="1">
    <citation type="submission" date="2020-09" db="EMBL/GenBank/DDBJ databases">
        <title>De no assembly of potato wild relative species, Solanum commersonii.</title>
        <authorList>
            <person name="Cho K."/>
        </authorList>
    </citation>
    <scope>NUCLEOTIDE SEQUENCE [LARGE SCALE GENOMIC DNA]</scope>
    <source>
        <strain evidence="1">LZ3.2</strain>
        <tissue evidence="1">Leaf</tissue>
    </source>
</reference>
<evidence type="ECO:0000313" key="2">
    <source>
        <dbReference type="Proteomes" id="UP000824120"/>
    </source>
</evidence>
<protein>
    <submittedName>
        <fullName evidence="1">Uncharacterized protein</fullName>
    </submittedName>
</protein>
<gene>
    <name evidence="1" type="ORF">H5410_029834</name>
</gene>
<accession>A0A9J5YFR4</accession>
<evidence type="ECO:0000313" key="1">
    <source>
        <dbReference type="EMBL" id="KAG5598464.1"/>
    </source>
</evidence>
<dbReference type="Proteomes" id="UP000824120">
    <property type="component" value="Chromosome 6"/>
</dbReference>
<keyword evidence="2" id="KW-1185">Reference proteome</keyword>
<dbReference type="AlphaFoldDB" id="A0A9J5YFR4"/>
<dbReference type="EMBL" id="JACXVP010000006">
    <property type="protein sequence ID" value="KAG5598464.1"/>
    <property type="molecule type" value="Genomic_DNA"/>
</dbReference>
<name>A0A9J5YFR4_SOLCO</name>
<proteinExistence type="predicted"/>
<organism evidence="1 2">
    <name type="scientific">Solanum commersonii</name>
    <name type="common">Commerson's wild potato</name>
    <name type="synonym">Commerson's nightshade</name>
    <dbReference type="NCBI Taxonomy" id="4109"/>
    <lineage>
        <taxon>Eukaryota</taxon>
        <taxon>Viridiplantae</taxon>
        <taxon>Streptophyta</taxon>
        <taxon>Embryophyta</taxon>
        <taxon>Tracheophyta</taxon>
        <taxon>Spermatophyta</taxon>
        <taxon>Magnoliopsida</taxon>
        <taxon>eudicotyledons</taxon>
        <taxon>Gunneridae</taxon>
        <taxon>Pentapetalae</taxon>
        <taxon>asterids</taxon>
        <taxon>lamiids</taxon>
        <taxon>Solanales</taxon>
        <taxon>Solanaceae</taxon>
        <taxon>Solanoideae</taxon>
        <taxon>Solaneae</taxon>
        <taxon>Solanum</taxon>
    </lineage>
</organism>
<sequence length="100" mass="11815">MEDNALWRRILLEKFSLDNPRRTKESIMPHGTGVWEQIRGLWNKFETNMGFTLVNGRKIRLWEDAWLGHIPLKDHFLVFYYLSTCHNGTIAEFCISQAGF</sequence>
<comment type="caution">
    <text evidence="1">The sequence shown here is derived from an EMBL/GenBank/DDBJ whole genome shotgun (WGS) entry which is preliminary data.</text>
</comment>